<keyword evidence="1" id="KW-1133">Transmembrane helix</keyword>
<feature type="transmembrane region" description="Helical" evidence="1">
    <location>
        <begin position="32"/>
        <end position="52"/>
    </location>
</feature>
<organism evidence="2 3">
    <name type="scientific">Gynuella sunshinyii YC6258</name>
    <dbReference type="NCBI Taxonomy" id="1445510"/>
    <lineage>
        <taxon>Bacteria</taxon>
        <taxon>Pseudomonadati</taxon>
        <taxon>Pseudomonadota</taxon>
        <taxon>Gammaproteobacteria</taxon>
        <taxon>Oceanospirillales</taxon>
        <taxon>Saccharospirillaceae</taxon>
        <taxon>Gynuella</taxon>
    </lineage>
</organism>
<dbReference type="HOGENOM" id="CLU_149941_0_0_6"/>
<keyword evidence="3" id="KW-1185">Reference proteome</keyword>
<dbReference type="Proteomes" id="UP000032266">
    <property type="component" value="Chromosome"/>
</dbReference>
<dbReference type="KEGG" id="gsn:YC6258_05902"/>
<reference evidence="2 3" key="1">
    <citation type="submission" date="2014-01" db="EMBL/GenBank/DDBJ databases">
        <title>Full genme sequencing of cellulolytic bacterium Gynuella sunshinyii YC6258T gen. nov., sp. nov.</title>
        <authorList>
            <person name="Khan H."/>
            <person name="Chung E.J."/>
            <person name="Chung Y.R."/>
        </authorList>
    </citation>
    <scope>NUCLEOTIDE SEQUENCE [LARGE SCALE GENOMIC DNA]</scope>
    <source>
        <strain evidence="2 3">YC6258</strain>
    </source>
</reference>
<gene>
    <name evidence="2" type="ORF">YC6258_05902</name>
</gene>
<feature type="transmembrane region" description="Helical" evidence="1">
    <location>
        <begin position="64"/>
        <end position="86"/>
    </location>
</feature>
<evidence type="ECO:0000313" key="2">
    <source>
        <dbReference type="EMBL" id="AJQ97928.1"/>
    </source>
</evidence>
<dbReference type="STRING" id="1445510.YC6258_05902"/>
<dbReference type="AlphaFoldDB" id="A0A0C5VX72"/>
<accession>A0A0C5VX72</accession>
<keyword evidence="1" id="KW-0472">Membrane</keyword>
<keyword evidence="1" id="KW-0812">Transmembrane</keyword>
<dbReference type="EMBL" id="CP007142">
    <property type="protein sequence ID" value="AJQ97928.1"/>
    <property type="molecule type" value="Genomic_DNA"/>
</dbReference>
<name>A0A0C5VX72_9GAMM</name>
<evidence type="ECO:0000256" key="1">
    <source>
        <dbReference type="SAM" id="Phobius"/>
    </source>
</evidence>
<protein>
    <submittedName>
        <fullName evidence="2">Uncharacterized protein</fullName>
    </submittedName>
</protein>
<sequence>MTTKTILAAVGIIFWLMGYCIPADSGHTSTDNVLNAFCGLGLLIDLSPYVLVSGLNNIKATTSALTVSITLFILVSCLFICALIIGCDDEKAGEYWILRHIYQLQQETGWLFLFLGSALLIVTVKQNQSRNNHQKLKWLMLTIN</sequence>
<feature type="transmembrane region" description="Helical" evidence="1">
    <location>
        <begin position="108"/>
        <end position="124"/>
    </location>
</feature>
<evidence type="ECO:0000313" key="3">
    <source>
        <dbReference type="Proteomes" id="UP000032266"/>
    </source>
</evidence>
<proteinExistence type="predicted"/>